<keyword evidence="1" id="KW-0472">Membrane</keyword>
<dbReference type="Proteomes" id="UP000319576">
    <property type="component" value="Chromosome"/>
</dbReference>
<sequence>MAGGGVVVHFVLVFCVFVVAATVVSLVWNFLVRPVLYTTGWVRTTAHDLEVAGWQAECDADIPTALRKYAESLNLEPRNAALLAKVEALLEAHPWVRFEWPDAPGGGR</sequence>
<feature type="transmembrane region" description="Helical" evidence="1">
    <location>
        <begin position="6"/>
        <end position="31"/>
    </location>
</feature>
<evidence type="ECO:0000256" key="1">
    <source>
        <dbReference type="SAM" id="Phobius"/>
    </source>
</evidence>
<organism evidence="2 3">
    <name type="scientific">Urbifossiella limnaea</name>
    <dbReference type="NCBI Taxonomy" id="2528023"/>
    <lineage>
        <taxon>Bacteria</taxon>
        <taxon>Pseudomonadati</taxon>
        <taxon>Planctomycetota</taxon>
        <taxon>Planctomycetia</taxon>
        <taxon>Gemmatales</taxon>
        <taxon>Gemmataceae</taxon>
        <taxon>Urbifossiella</taxon>
    </lineage>
</organism>
<reference evidence="2 3" key="1">
    <citation type="submission" date="2019-02" db="EMBL/GenBank/DDBJ databases">
        <title>Deep-cultivation of Planctomycetes and their phenomic and genomic characterization uncovers novel biology.</title>
        <authorList>
            <person name="Wiegand S."/>
            <person name="Jogler M."/>
            <person name="Boedeker C."/>
            <person name="Pinto D."/>
            <person name="Vollmers J."/>
            <person name="Rivas-Marin E."/>
            <person name="Kohn T."/>
            <person name="Peeters S.H."/>
            <person name="Heuer A."/>
            <person name="Rast P."/>
            <person name="Oberbeckmann S."/>
            <person name="Bunk B."/>
            <person name="Jeske O."/>
            <person name="Meyerdierks A."/>
            <person name="Storesund J.E."/>
            <person name="Kallscheuer N."/>
            <person name="Luecker S."/>
            <person name="Lage O.M."/>
            <person name="Pohl T."/>
            <person name="Merkel B.J."/>
            <person name="Hornburger P."/>
            <person name="Mueller R.-W."/>
            <person name="Bruemmer F."/>
            <person name="Labrenz M."/>
            <person name="Spormann A.M."/>
            <person name="Op den Camp H."/>
            <person name="Overmann J."/>
            <person name="Amann R."/>
            <person name="Jetten M.S.M."/>
            <person name="Mascher T."/>
            <person name="Medema M.H."/>
            <person name="Devos D.P."/>
            <person name="Kaster A.-K."/>
            <person name="Ovreas L."/>
            <person name="Rohde M."/>
            <person name="Galperin M.Y."/>
            <person name="Jogler C."/>
        </authorList>
    </citation>
    <scope>NUCLEOTIDE SEQUENCE [LARGE SCALE GENOMIC DNA]</scope>
    <source>
        <strain evidence="2 3">ETA_A1</strain>
    </source>
</reference>
<evidence type="ECO:0000313" key="3">
    <source>
        <dbReference type="Proteomes" id="UP000319576"/>
    </source>
</evidence>
<accession>A0A517XLS8</accession>
<keyword evidence="1" id="KW-1133">Transmembrane helix</keyword>
<dbReference type="KEGG" id="uli:ETAA1_03400"/>
<protein>
    <submittedName>
        <fullName evidence="2">Uncharacterized protein</fullName>
    </submittedName>
</protein>
<gene>
    <name evidence="2" type="ORF">ETAA1_03400</name>
</gene>
<dbReference type="EMBL" id="CP036273">
    <property type="protein sequence ID" value="QDU18452.1"/>
    <property type="molecule type" value="Genomic_DNA"/>
</dbReference>
<keyword evidence="3" id="KW-1185">Reference proteome</keyword>
<proteinExistence type="predicted"/>
<dbReference type="AlphaFoldDB" id="A0A517XLS8"/>
<name>A0A517XLS8_9BACT</name>
<keyword evidence="1" id="KW-0812">Transmembrane</keyword>
<evidence type="ECO:0000313" key="2">
    <source>
        <dbReference type="EMBL" id="QDU18452.1"/>
    </source>
</evidence>